<feature type="region of interest" description="Disordered" evidence="3">
    <location>
        <begin position="1"/>
        <end position="23"/>
    </location>
</feature>
<keyword evidence="7" id="KW-1185">Reference proteome</keyword>
<feature type="domain" description="Epg5-like TPR" evidence="5">
    <location>
        <begin position="1126"/>
        <end position="1313"/>
    </location>
</feature>
<dbReference type="Proteomes" id="UP001152798">
    <property type="component" value="Chromosome 6"/>
</dbReference>
<dbReference type="Pfam" id="PF26103">
    <property type="entry name" value="TPR_Epg5"/>
    <property type="match status" value="1"/>
</dbReference>
<keyword evidence="2" id="KW-0072">Autophagy</keyword>
<feature type="domain" description="Epg5-like central TPR repeats" evidence="4">
    <location>
        <begin position="1584"/>
        <end position="1976"/>
    </location>
</feature>
<dbReference type="GO" id="GO:0097352">
    <property type="term" value="P:autophagosome maturation"/>
    <property type="evidence" value="ECO:0007669"/>
    <property type="project" value="TreeGrafter"/>
</dbReference>
<dbReference type="OrthoDB" id="75419at2759"/>
<dbReference type="InterPro" id="IPR059030">
    <property type="entry name" value="TPR_Epg5_mid"/>
</dbReference>
<sequence length="2470" mass="279830">MEATKSKKKKNQNKKALPEEVKVINDKNGTKEGTTLCLDEKNYCERICDPKEKETLLTGIDYQNDSPTLQAPAFIDNSVNKIEVDSGTELAEIDHKMHILNIESTSTDFQNNLAHSENSKDVNVEDSAAGVGFLSSEEDEFSQLTELASQSCDIKPFTEAQLLSIYRNDELELLDKFIDSFVDVELHSGTIQQHPLYSLLFNYLRAREKQLASANEIDCSLKECKEIQQRLWLLETVKVTETGECQDGNPVEASHEYQVGKFEQASFNLLSSKLANVREMVNEQHSLYTYSCQVSKLKIDSYICRVTEKFSSLPHNMPVCLTSDSVTRTTDLCSAISVLFYFQRQPISDVEFKADIKVWLTRLVAILLRVAAWSQHMFILNHVLRCPTNVIKWAASFIQTPSAPFNCHNPGNYLNHMIATLATIIKPIAERNRFIQEMEASSEEVWVFVDSDGEDCEDTSIPPTCLKENDIIAILNQIPLESLFRQMMQLTKRDDIDVYISLSSSQLLRIFALSRLLMKLLSEGMRSYETKSHSQFCKRLASILTHTMQYVTDLWEAYRRDNTECHDACLIERLQLEYDNIVISACHALLGPQHKSVLQFLTALPFSSVTLKTIWQLFHVVMQPTKTEVSFCRNADEWWVGVEDLIPTLSEVELYYVLTAVSNMALARTVNDWLFIKAVTTHLLQIGFINTSTRDNCYKISRTLLSNLASKYPSLVSVILDKLKNCIPQAGNLSLYLFREIPLVYWTPNKDDLSLIEHWLLTCPLSSIEGSLSRYILSNMHWGLSHNSSVELFLKREIHCHVALLVVRLALLHCPETTSSSGTAAITDTIKQMSQLTGSLGKSQSEYCLSAWVWEMLFKLRLHLMDQPDPYVWATLSNPMQYFSILPSLESLPNELSPLVRALKDKQMTAIFTAMLMTSTGHSIPLICNTGFSMLLSLAQCHRYFAVLIILQHIVPLFIECQEALLSNDLFTQVIQSLVTADKTFLRLAKNLISSDFPGMIVKQFGDLIQMHLDTFRKYNLSSPGPLAQLWLEILSKVWMFEPTNTSYLMDIILRTAFFRPEMRSIATGILLRLYEMISNASKAKFSLLSWVGGNSHCVSLIPKSAPDTPWFALFALELEEYIINEKTGLWKNLLVNLVTSAGKANIDSSLKKVCSSLKIESFTSSALPIYRWSQQALDTPVDHPVLPIFWQKFFTLYLSRVPAFGKDIGCVGSKFFEGLTNRNYMNRLKKKLVDCKEFYEAKCANSVQVVTLERKDWFENMAKLYNTFLFWLEEVSLQDPGVYLPALPPPYKPEKLSAIFHNDNTLWHEYVDYEAVRLSQRESLTRWEQSLCRKNEMPPKPSFMEQDPDPLARISKRLQSYETPVPPPPLKTLQQPVPLPPAEAFYNKHHLLDLLGGSLKSLLDFARSHTVRAGEQSSLDCCLLELAPLLYRSVETTVTLHAACDTHTPGYKPTLNSLNCAGPAVINLKICEIRVCEATDMAIHNNRLEILSLIKRTCQTPPYAVCQGSVQIEQCVRFLEDQYSELRRIGDVQLMKKMEEVGVSLFYHLTSIFTEEASQYPPLKQLVTTCVETLGQTFISEDERQGPILLSTLLEAPSLSSLLSIHFSPTKASSQTYVQLYRTLTNSISSSNFDLIFVLLTKFDMVQWLDSQKPRMFDCSQLIDLVGKALASSGQTQESEFIMIHEVLRRQLCILFNYDSPSHYLEVITLCLNHSETHSLATEVWVDIINALVSPVCSFRNHLSLSDSVQLMQKFAIQQNTLSYNELIEICLLLSRHFMEERLQYGLYGLYPKYRNYISPFTTLLGIVSHALVVACNKKYSHNSYNKVCEELWPYFTGLYAPWLSPYYTNSLTQPMAAWIQQLTDDRSILPPWIAADSGHAHKVAAIFTESIRFLFDNLSGSTMLSYVWQYYVTTFAHPSVKEHILSVIHSNLLSLPWSKFSPSFLDLDYMLKVSDTYVPYCHTLLGTIFIDVSWSHWIKDVPEETSSKVHSSLLHLIIKLSNEPNVRQSGKIMDLLIAACNFHWETVDCSNYESAVNWFVMSYDPRVILLQDSDDACDIDKSVLELLKHAGGFIKTLDGSSPPAVPRKRQIYFRACVKLIVSCYNRYKQALRTELDALSSTIEDLLTQINTIVPLNPYAGGEAGLYMGELLTLLSGPLAKTTHSTILSWLGKRGDCVVAKALLRTLPMSVQDAAVLGSLMEAILTSVFNDQNGSDWTNVLSLLQDFPPKQPLLTETLTNERCLLSLYAFFSKRLPVLTDLEEEATIIKQLTVSLTSLKCCAEIEAKIIPLFYLGLLLGGRQADHNPELTYSQLKQMVEVSENWADYKSPWGFLGTIGIRKQVPISNRCRVIYRVFAALVLCQFPERKGELNIDQPPFIRTTAHAPGGITSNNMELGPSSETIRCMSLLECLSGDKAYSSFQLPIERALGLIRGPDNSLHNAATIFLSIASLIFPERFVTGIPVTQLDV</sequence>
<dbReference type="PANTHER" id="PTHR31139">
    <property type="entry name" value="ECTOPIC P GRANULES PROTEIN 5 HOMOLOG"/>
    <property type="match status" value="1"/>
</dbReference>
<dbReference type="Pfam" id="PF26106">
    <property type="entry name" value="TPR_Epg5_C"/>
    <property type="match status" value="1"/>
</dbReference>
<reference evidence="6" key="1">
    <citation type="submission" date="2022-01" db="EMBL/GenBank/DDBJ databases">
        <authorList>
            <person name="King R."/>
        </authorList>
    </citation>
    <scope>NUCLEOTIDE SEQUENCE</scope>
</reference>
<dbReference type="GO" id="GO:0005737">
    <property type="term" value="C:cytoplasm"/>
    <property type="evidence" value="ECO:0007669"/>
    <property type="project" value="TreeGrafter"/>
</dbReference>
<evidence type="ECO:0000313" key="6">
    <source>
        <dbReference type="EMBL" id="CAH1404691.1"/>
    </source>
</evidence>
<proteinExistence type="inferred from homology"/>
<dbReference type="EMBL" id="OV725082">
    <property type="protein sequence ID" value="CAH1404691.1"/>
    <property type="molecule type" value="Genomic_DNA"/>
</dbReference>
<comment type="similarity">
    <text evidence="1">Belongs to the EPG5 family.</text>
</comment>
<gene>
    <name evidence="6" type="ORF">NEZAVI_LOCUS13056</name>
</gene>
<evidence type="ECO:0000259" key="5">
    <source>
        <dbReference type="Pfam" id="PF26573"/>
    </source>
</evidence>
<protein>
    <recommendedName>
        <fullName evidence="8">Ectopic P granules protein 5 homolog</fullName>
    </recommendedName>
</protein>
<evidence type="ECO:0008006" key="8">
    <source>
        <dbReference type="Google" id="ProtNLM"/>
    </source>
</evidence>
<feature type="compositionally biased region" description="Basic residues" evidence="3">
    <location>
        <begin position="1"/>
        <end position="13"/>
    </location>
</feature>
<dbReference type="Pfam" id="PF26573">
    <property type="entry name" value="TPR_Epg5_2"/>
    <property type="match status" value="1"/>
</dbReference>
<organism evidence="6 7">
    <name type="scientific">Nezara viridula</name>
    <name type="common">Southern green stink bug</name>
    <name type="synonym">Cimex viridulus</name>
    <dbReference type="NCBI Taxonomy" id="85310"/>
    <lineage>
        <taxon>Eukaryota</taxon>
        <taxon>Metazoa</taxon>
        <taxon>Ecdysozoa</taxon>
        <taxon>Arthropoda</taxon>
        <taxon>Hexapoda</taxon>
        <taxon>Insecta</taxon>
        <taxon>Pterygota</taxon>
        <taxon>Neoptera</taxon>
        <taxon>Paraneoptera</taxon>
        <taxon>Hemiptera</taxon>
        <taxon>Heteroptera</taxon>
        <taxon>Panheteroptera</taxon>
        <taxon>Pentatomomorpha</taxon>
        <taxon>Pentatomoidea</taxon>
        <taxon>Pentatomidae</taxon>
        <taxon>Pentatominae</taxon>
        <taxon>Nezara</taxon>
    </lineage>
</organism>
<name>A0A9P0HNM3_NEZVI</name>
<evidence type="ECO:0000256" key="3">
    <source>
        <dbReference type="SAM" id="MobiDB-lite"/>
    </source>
</evidence>
<evidence type="ECO:0000259" key="4">
    <source>
        <dbReference type="Pfam" id="PF26103"/>
    </source>
</evidence>
<dbReference type="InterPro" id="IPR058750">
    <property type="entry name" value="TPR_Epg5"/>
</dbReference>
<dbReference type="PANTHER" id="PTHR31139:SF4">
    <property type="entry name" value="ECTOPIC P GRANULES PROTEIN 5 HOMOLOG"/>
    <property type="match status" value="1"/>
</dbReference>
<dbReference type="InterPro" id="IPR051436">
    <property type="entry name" value="Autophagy-related_EPG5"/>
</dbReference>
<accession>A0A9P0HNM3</accession>
<evidence type="ECO:0000256" key="1">
    <source>
        <dbReference type="ARBA" id="ARBA00010948"/>
    </source>
</evidence>
<evidence type="ECO:0000313" key="7">
    <source>
        <dbReference type="Proteomes" id="UP001152798"/>
    </source>
</evidence>
<evidence type="ECO:0000256" key="2">
    <source>
        <dbReference type="ARBA" id="ARBA00023006"/>
    </source>
</evidence>